<dbReference type="InterPro" id="IPR044861">
    <property type="entry name" value="IPNS-like_FE2OG_OXY"/>
</dbReference>
<feature type="domain" description="Isopenicillin N synthase-like Fe(2+) 2OG dioxygenase" evidence="3">
    <location>
        <begin position="211"/>
        <end position="288"/>
    </location>
</feature>
<keyword evidence="2" id="KW-0408">Iron</keyword>
<dbReference type="AlphaFoldDB" id="A0A139AIV5"/>
<evidence type="ECO:0000259" key="4">
    <source>
        <dbReference type="Pfam" id="PF14226"/>
    </source>
</evidence>
<dbReference type="Pfam" id="PF14226">
    <property type="entry name" value="DIOX_N"/>
    <property type="match status" value="1"/>
</dbReference>
<dbReference type="STRING" id="1344416.A0A139AIV5"/>
<dbReference type="InterPro" id="IPR026992">
    <property type="entry name" value="DIOX_N"/>
</dbReference>
<keyword evidence="1" id="KW-0479">Metal-binding</keyword>
<dbReference type="InterPro" id="IPR050295">
    <property type="entry name" value="Plant_2OG-oxidoreductases"/>
</dbReference>
<sequence>MATGIDIQNVFHFEPFTNVPILDLALADKPETKPVFISWLRYALLNTGNWYLVGHGVDDQLLGTVKELATKVFDLPANEENRLDESNSPHFWGLTRVGRGTTEGKRDYREDFDLGNDLPCQWKEGDPLYVKTRPGPNLWPSKEFLPDFKKTYQVFIAEMTKLGDKIEGLIEEALELPKGTFAAYKDENVKAGGRVKIARYPPLDKLQSEGEEGPKFGVGPHKDLWLTFTLPANEHAGQEVANPAGSWIPCPPLSGMSSFVVHIGSALESISRGSIVATPHRAMNPASGTSHFTVYYLHEISPHVTFADLDKGAEGLNQELVATAKARRRWWILRNSLGKSKLQNLISAAKRTAEASSDSGEPLVHRHSGVLLI</sequence>
<dbReference type="GO" id="GO:0046872">
    <property type="term" value="F:metal ion binding"/>
    <property type="evidence" value="ECO:0007669"/>
    <property type="project" value="UniProtKB-KW"/>
</dbReference>
<dbReference type="Gene3D" id="2.60.120.330">
    <property type="entry name" value="B-lactam Antibiotic, Isopenicillin N Synthase, Chain"/>
    <property type="match status" value="1"/>
</dbReference>
<feature type="domain" description="Non-haem dioxygenase N-terminal" evidence="4">
    <location>
        <begin position="19"/>
        <end position="141"/>
    </location>
</feature>
<dbReference type="OrthoDB" id="627829at2759"/>
<dbReference type="OMA" id="ENSPHFL"/>
<evidence type="ECO:0000256" key="1">
    <source>
        <dbReference type="ARBA" id="ARBA00022723"/>
    </source>
</evidence>
<evidence type="ECO:0000256" key="2">
    <source>
        <dbReference type="ARBA" id="ARBA00023004"/>
    </source>
</evidence>
<evidence type="ECO:0000313" key="5">
    <source>
        <dbReference type="EMBL" id="KXS16741.1"/>
    </source>
</evidence>
<proteinExistence type="predicted"/>
<dbReference type="SUPFAM" id="SSF51197">
    <property type="entry name" value="Clavaminate synthase-like"/>
    <property type="match status" value="1"/>
</dbReference>
<organism evidence="5 6">
    <name type="scientific">Gonapodya prolifera (strain JEL478)</name>
    <name type="common">Monoblepharis prolifera</name>
    <dbReference type="NCBI Taxonomy" id="1344416"/>
    <lineage>
        <taxon>Eukaryota</taxon>
        <taxon>Fungi</taxon>
        <taxon>Fungi incertae sedis</taxon>
        <taxon>Chytridiomycota</taxon>
        <taxon>Chytridiomycota incertae sedis</taxon>
        <taxon>Monoblepharidomycetes</taxon>
        <taxon>Monoblepharidales</taxon>
        <taxon>Gonapodyaceae</taxon>
        <taxon>Gonapodya</taxon>
    </lineage>
</organism>
<protein>
    <submittedName>
        <fullName evidence="5">Clavaminate synthase-like protein</fullName>
    </submittedName>
</protein>
<reference evidence="5 6" key="1">
    <citation type="journal article" date="2015" name="Genome Biol. Evol.">
        <title>Phylogenomic analyses indicate that early fungi evolved digesting cell walls of algal ancestors of land plants.</title>
        <authorList>
            <person name="Chang Y."/>
            <person name="Wang S."/>
            <person name="Sekimoto S."/>
            <person name="Aerts A.L."/>
            <person name="Choi C."/>
            <person name="Clum A."/>
            <person name="LaButti K.M."/>
            <person name="Lindquist E.A."/>
            <person name="Yee Ngan C."/>
            <person name="Ohm R.A."/>
            <person name="Salamov A.A."/>
            <person name="Grigoriev I.V."/>
            <person name="Spatafora J.W."/>
            <person name="Berbee M.L."/>
        </authorList>
    </citation>
    <scope>NUCLEOTIDE SEQUENCE [LARGE SCALE GENOMIC DNA]</scope>
    <source>
        <strain evidence="5 6">JEL478</strain>
    </source>
</reference>
<accession>A0A139AIV5</accession>
<dbReference type="Proteomes" id="UP000070544">
    <property type="component" value="Unassembled WGS sequence"/>
</dbReference>
<gene>
    <name evidence="5" type="ORF">M427DRAFT_494437</name>
</gene>
<evidence type="ECO:0000313" key="6">
    <source>
        <dbReference type="Proteomes" id="UP000070544"/>
    </source>
</evidence>
<name>A0A139AIV5_GONPJ</name>
<dbReference type="Pfam" id="PF03171">
    <property type="entry name" value="2OG-FeII_Oxy"/>
    <property type="match status" value="1"/>
</dbReference>
<dbReference type="PANTHER" id="PTHR47991">
    <property type="entry name" value="OXOGLUTARATE/IRON-DEPENDENT DIOXYGENASE"/>
    <property type="match status" value="1"/>
</dbReference>
<evidence type="ECO:0000259" key="3">
    <source>
        <dbReference type="Pfam" id="PF03171"/>
    </source>
</evidence>
<dbReference type="InterPro" id="IPR027443">
    <property type="entry name" value="IPNS-like_sf"/>
</dbReference>
<keyword evidence="6" id="KW-1185">Reference proteome</keyword>
<dbReference type="EMBL" id="KQ965750">
    <property type="protein sequence ID" value="KXS16741.1"/>
    <property type="molecule type" value="Genomic_DNA"/>
</dbReference>